<proteinExistence type="predicted"/>
<dbReference type="AlphaFoldDB" id="A0A1I7ZLS3"/>
<feature type="compositionally biased region" description="Basic and acidic residues" evidence="1">
    <location>
        <begin position="18"/>
        <end position="27"/>
    </location>
</feature>
<evidence type="ECO:0000313" key="2">
    <source>
        <dbReference type="Proteomes" id="UP000095287"/>
    </source>
</evidence>
<evidence type="ECO:0000256" key="1">
    <source>
        <dbReference type="SAM" id="MobiDB-lite"/>
    </source>
</evidence>
<protein>
    <submittedName>
        <fullName evidence="3">Integrase</fullName>
    </submittedName>
</protein>
<sequence>MKDAHAMAPRGPTALLPRVDRNSTKAL</sequence>
<dbReference type="WBParaSite" id="L893_g27458.t1">
    <property type="protein sequence ID" value="L893_g27458.t1"/>
    <property type="gene ID" value="L893_g27458"/>
</dbReference>
<reference evidence="3" key="1">
    <citation type="submission" date="2016-11" db="UniProtKB">
        <authorList>
            <consortium name="WormBaseParasite"/>
        </authorList>
    </citation>
    <scope>IDENTIFICATION</scope>
</reference>
<keyword evidence="2" id="KW-1185">Reference proteome</keyword>
<dbReference type="Proteomes" id="UP000095287">
    <property type="component" value="Unplaced"/>
</dbReference>
<feature type="region of interest" description="Disordered" evidence="1">
    <location>
        <begin position="1"/>
        <end position="27"/>
    </location>
</feature>
<evidence type="ECO:0000313" key="3">
    <source>
        <dbReference type="WBParaSite" id="L893_g27458.t1"/>
    </source>
</evidence>
<organism evidence="2 3">
    <name type="scientific">Steinernema glaseri</name>
    <dbReference type="NCBI Taxonomy" id="37863"/>
    <lineage>
        <taxon>Eukaryota</taxon>
        <taxon>Metazoa</taxon>
        <taxon>Ecdysozoa</taxon>
        <taxon>Nematoda</taxon>
        <taxon>Chromadorea</taxon>
        <taxon>Rhabditida</taxon>
        <taxon>Tylenchina</taxon>
        <taxon>Panagrolaimomorpha</taxon>
        <taxon>Strongyloidoidea</taxon>
        <taxon>Steinernematidae</taxon>
        <taxon>Steinernema</taxon>
    </lineage>
</organism>
<name>A0A1I7ZLS3_9BILA</name>
<accession>A0A1I7ZLS3</accession>